<organism evidence="8 9">
    <name type="scientific">Wohlfahrtiimonas chitiniclastica SH04</name>
    <dbReference type="NCBI Taxonomy" id="1261130"/>
    <lineage>
        <taxon>Bacteria</taxon>
        <taxon>Pseudomonadati</taxon>
        <taxon>Pseudomonadota</taxon>
        <taxon>Gammaproteobacteria</taxon>
        <taxon>Cardiobacteriales</taxon>
        <taxon>Ignatzschineriaceae</taxon>
        <taxon>Wohlfahrtiimonas</taxon>
    </lineage>
</organism>
<proteinExistence type="inferred from homology"/>
<keyword evidence="9" id="KW-1185">Reference proteome</keyword>
<evidence type="ECO:0000256" key="3">
    <source>
        <dbReference type="ARBA" id="ARBA00022475"/>
    </source>
</evidence>
<dbReference type="GO" id="GO:0005886">
    <property type="term" value="C:plasma membrane"/>
    <property type="evidence" value="ECO:0007669"/>
    <property type="project" value="UniProtKB-SubCell"/>
</dbReference>
<feature type="transmembrane region" description="Helical" evidence="7">
    <location>
        <begin position="246"/>
        <end position="267"/>
    </location>
</feature>
<gene>
    <name evidence="8" type="ORF">F387_01734</name>
</gene>
<dbReference type="OrthoDB" id="9770779at2"/>
<dbReference type="Gene3D" id="1.20.1630.10">
    <property type="entry name" value="Formate dehydrogenase/DMSO reductase domain"/>
    <property type="match status" value="1"/>
</dbReference>
<dbReference type="InterPro" id="IPR005614">
    <property type="entry name" value="NrfD-like"/>
</dbReference>
<dbReference type="Proteomes" id="UP000011617">
    <property type="component" value="Unassembled WGS sequence"/>
</dbReference>
<evidence type="ECO:0000256" key="1">
    <source>
        <dbReference type="ARBA" id="ARBA00004651"/>
    </source>
</evidence>
<feature type="transmembrane region" description="Helical" evidence="7">
    <location>
        <begin position="207"/>
        <end position="226"/>
    </location>
</feature>
<dbReference type="PATRIC" id="fig|1261130.3.peg.744"/>
<feature type="transmembrane region" description="Helical" evidence="7">
    <location>
        <begin position="90"/>
        <end position="113"/>
    </location>
</feature>
<comment type="subcellular location">
    <subcellularLocation>
        <location evidence="1">Cell membrane</location>
        <topology evidence="1">Multi-pass membrane protein</topology>
    </subcellularLocation>
</comment>
<keyword evidence="6 7" id="KW-0472">Membrane</keyword>
<reference evidence="8 9" key="1">
    <citation type="journal article" date="2013" name="Genome Announc.">
        <title>Complete Genome Sequence of Wohlfahrtiimonas chitiniclastica Strain SH04, Isolated from Chrysomya megacephala Collected from Pudong International Airport in China.</title>
        <authorList>
            <person name="Cao X.M."/>
            <person name="Chen T."/>
            <person name="Xu L.Z."/>
            <person name="Yao L.S."/>
            <person name="Qi J."/>
            <person name="Zhang X.L."/>
            <person name="Yan Q.L."/>
            <person name="Deng Y.H."/>
            <person name="Guo T.Y."/>
            <person name="Wang J."/>
            <person name="Hu K.X."/>
            <person name="Xu B.L."/>
        </authorList>
    </citation>
    <scope>NUCLEOTIDE SEQUENCE [LARGE SCALE GENOMIC DNA]</scope>
    <source>
        <strain evidence="8 9">SH04</strain>
    </source>
</reference>
<evidence type="ECO:0000313" key="9">
    <source>
        <dbReference type="Proteomes" id="UP000011617"/>
    </source>
</evidence>
<protein>
    <submittedName>
        <fullName evidence="8">Tetrathionate reductase subunit C</fullName>
    </submittedName>
</protein>
<evidence type="ECO:0000313" key="8">
    <source>
        <dbReference type="EMBL" id="ELV08415.1"/>
    </source>
</evidence>
<keyword evidence="5 7" id="KW-1133">Transmembrane helix</keyword>
<sequence length="358" mass="40870">MIRELLTHPQELAWLPWAVQYFFFIGIAATGALIAVYLRLFHRGQYRLAELITLAIAVTTGIVGPIALSADLHQPGRILNFYLSFTPWSWMWIGAIIVPFFVVFLLAQFLLVLRENTDPDKLFKGFKALHWFNFNESKILPWTGICLALFAFGILLYTGKEVNIVQAQAIWHTPWLPWVLFFTALQTLPMLVKTWQRLANITENNACLTRIQFIALSGVLVTLVGWGLSETPAGAAFRSLPEQGSVWFTIGLGLVVYWVSLMLFTVLTWTNKRTLSPYLYLLLSLMSLSLAWTIRWAILMQAQTLPKYNIFINPYHLSWGFDGALGIISTFGLWITLLIIVWSLLNDRWFTFKGAHHG</sequence>
<feature type="transmembrane region" description="Helical" evidence="7">
    <location>
        <begin position="319"/>
        <end position="345"/>
    </location>
</feature>
<feature type="transmembrane region" description="Helical" evidence="7">
    <location>
        <begin position="139"/>
        <end position="158"/>
    </location>
</feature>
<evidence type="ECO:0000256" key="7">
    <source>
        <dbReference type="SAM" id="Phobius"/>
    </source>
</evidence>
<comment type="caution">
    <text evidence="8">The sequence shown here is derived from an EMBL/GenBank/DDBJ whole genome shotgun (WGS) entry which is preliminary data.</text>
</comment>
<comment type="similarity">
    <text evidence="2">Belongs to the NrfD family.</text>
</comment>
<dbReference type="PANTHER" id="PTHR34856">
    <property type="entry name" value="PROTEIN NRFD"/>
    <property type="match status" value="1"/>
</dbReference>
<evidence type="ECO:0000256" key="5">
    <source>
        <dbReference type="ARBA" id="ARBA00022989"/>
    </source>
</evidence>
<feature type="transmembrane region" description="Helical" evidence="7">
    <location>
        <begin position="20"/>
        <end position="41"/>
    </location>
</feature>
<dbReference type="Pfam" id="PF03916">
    <property type="entry name" value="NrfD"/>
    <property type="match status" value="1"/>
</dbReference>
<dbReference type="AlphaFoldDB" id="L8Y095"/>
<dbReference type="HOGENOM" id="CLU_061956_0_0_6"/>
<feature type="transmembrane region" description="Helical" evidence="7">
    <location>
        <begin position="279"/>
        <end position="299"/>
    </location>
</feature>
<dbReference type="InterPro" id="IPR052049">
    <property type="entry name" value="Electron_transfer_protein"/>
</dbReference>
<dbReference type="PANTHER" id="PTHR34856:SF2">
    <property type="entry name" value="PROTEIN NRFD"/>
    <property type="match status" value="1"/>
</dbReference>
<evidence type="ECO:0000256" key="4">
    <source>
        <dbReference type="ARBA" id="ARBA00022692"/>
    </source>
</evidence>
<keyword evidence="3" id="KW-1003">Cell membrane</keyword>
<evidence type="ECO:0000256" key="2">
    <source>
        <dbReference type="ARBA" id="ARBA00008929"/>
    </source>
</evidence>
<accession>L8Y095</accession>
<feature type="transmembrane region" description="Helical" evidence="7">
    <location>
        <begin position="178"/>
        <end position="195"/>
    </location>
</feature>
<evidence type="ECO:0000256" key="6">
    <source>
        <dbReference type="ARBA" id="ARBA00023136"/>
    </source>
</evidence>
<keyword evidence="4 7" id="KW-0812">Transmembrane</keyword>
<dbReference type="RefSeq" id="WP_008315245.1">
    <property type="nucleotide sequence ID" value="NZ_KB372778.1"/>
</dbReference>
<feature type="transmembrane region" description="Helical" evidence="7">
    <location>
        <begin position="48"/>
        <end position="70"/>
    </location>
</feature>
<name>L8Y095_9GAMM</name>
<dbReference type="EMBL" id="AOBV01000005">
    <property type="protein sequence ID" value="ELV08415.1"/>
    <property type="molecule type" value="Genomic_DNA"/>
</dbReference>